<reference evidence="1" key="2">
    <citation type="submission" date="2021-05" db="EMBL/GenBank/DDBJ databases">
        <title>Protein family content uncovers lineage relationships and bacterial pathway maintenance mechanisms in DPANN archaea.</title>
        <authorList>
            <person name="Castelle C.J."/>
            <person name="Meheust R."/>
            <person name="Jaffe A.L."/>
            <person name="Seitz K."/>
            <person name="Gong X."/>
            <person name="Baker B.J."/>
            <person name="Banfield J.F."/>
        </authorList>
    </citation>
    <scope>NUCLEOTIDE SEQUENCE</scope>
    <source>
        <strain evidence="1">RIFCSPLOWO2_01_FULL_58_19</strain>
    </source>
</reference>
<dbReference type="EMBL" id="JAGVWE010000004">
    <property type="protein sequence ID" value="MBS3063172.1"/>
    <property type="molecule type" value="Genomic_DNA"/>
</dbReference>
<organism evidence="1 2">
    <name type="scientific">Candidatus Iainarchaeum sp</name>
    <dbReference type="NCBI Taxonomy" id="3101447"/>
    <lineage>
        <taxon>Archaea</taxon>
        <taxon>Candidatus Iainarchaeota</taxon>
        <taxon>Candidatus Iainarchaeia</taxon>
        <taxon>Candidatus Iainarchaeales</taxon>
        <taxon>Candidatus Iainarchaeaceae</taxon>
        <taxon>Candidatus Iainarchaeum</taxon>
    </lineage>
</organism>
<evidence type="ECO:0000313" key="2">
    <source>
        <dbReference type="Proteomes" id="UP000678237"/>
    </source>
</evidence>
<protein>
    <submittedName>
        <fullName evidence="1">Uncharacterized protein</fullName>
    </submittedName>
</protein>
<dbReference type="Proteomes" id="UP000678237">
    <property type="component" value="Unassembled WGS sequence"/>
</dbReference>
<dbReference type="AlphaFoldDB" id="A0A8T4LB48"/>
<accession>A0A8T4LB48</accession>
<name>A0A8T4LB48_9ARCH</name>
<gene>
    <name evidence="1" type="ORF">J4203_04820</name>
</gene>
<reference evidence="1" key="1">
    <citation type="submission" date="2021-03" db="EMBL/GenBank/DDBJ databases">
        <authorList>
            <person name="Jaffe A."/>
        </authorList>
    </citation>
    <scope>NUCLEOTIDE SEQUENCE</scope>
    <source>
        <strain evidence="1">RIFCSPLOWO2_01_FULL_58_19</strain>
    </source>
</reference>
<proteinExistence type="predicted"/>
<evidence type="ECO:0000313" key="1">
    <source>
        <dbReference type="EMBL" id="MBS3063172.1"/>
    </source>
</evidence>
<comment type="caution">
    <text evidence="1">The sequence shown here is derived from an EMBL/GenBank/DDBJ whole genome shotgun (WGS) entry which is preliminary data.</text>
</comment>
<sequence>MAERNLLHRFPSLKGKRVLRAISNFETTPHLNEVERARALLGAYHRAFDVVESAAERARVAKRIAEIAILLDVTIRTLHGYGTRGTRSLESMGVFTRRRSPR</sequence>